<accession>A0A1G4IQ33</accession>
<keyword evidence="1 5" id="KW-0853">WD repeat</keyword>
<name>A0A1G4IQ33_9SACH</name>
<dbReference type="PANTHER" id="PTHR46202:SF1">
    <property type="entry name" value="DNA EXCISION REPAIR PROTEIN ERCC-8"/>
    <property type="match status" value="1"/>
</dbReference>
<evidence type="ECO:0000256" key="1">
    <source>
        <dbReference type="ARBA" id="ARBA00022574"/>
    </source>
</evidence>
<dbReference type="InterPro" id="IPR001680">
    <property type="entry name" value="WD40_rpt"/>
</dbReference>
<feature type="repeat" description="WD" evidence="5">
    <location>
        <begin position="49"/>
        <end position="83"/>
    </location>
</feature>
<dbReference type="InterPro" id="IPR042238">
    <property type="entry name" value="Rad28/ERCC8/Ckn1/ATCSA-1"/>
</dbReference>
<proteinExistence type="predicted"/>
<dbReference type="PRINTS" id="PR00320">
    <property type="entry name" value="GPROTEINBRPT"/>
</dbReference>
<dbReference type="PANTHER" id="PTHR46202">
    <property type="entry name" value="DNA EXCISION REPAIR PROTEIN ERCC-8"/>
    <property type="match status" value="1"/>
</dbReference>
<reference evidence="7" key="1">
    <citation type="submission" date="2016-03" db="EMBL/GenBank/DDBJ databases">
        <authorList>
            <person name="Devillers Hugo."/>
        </authorList>
    </citation>
    <scope>NUCLEOTIDE SEQUENCE [LARGE SCALE GENOMIC DNA]</scope>
</reference>
<dbReference type="AlphaFoldDB" id="A0A1G4IQ33"/>
<dbReference type="PROSITE" id="PS50294">
    <property type="entry name" value="WD_REPEATS_REGION"/>
    <property type="match status" value="1"/>
</dbReference>
<evidence type="ECO:0000256" key="3">
    <source>
        <dbReference type="ARBA" id="ARBA00022763"/>
    </source>
</evidence>
<dbReference type="GO" id="GO:0031464">
    <property type="term" value="C:Cul4A-RING E3 ubiquitin ligase complex"/>
    <property type="evidence" value="ECO:0007669"/>
    <property type="project" value="TreeGrafter"/>
</dbReference>
<dbReference type="SUPFAM" id="SSF50978">
    <property type="entry name" value="WD40 repeat-like"/>
    <property type="match status" value="1"/>
</dbReference>
<organism evidence="6 7">
    <name type="scientific">Lachancea nothofagi CBS 11611</name>
    <dbReference type="NCBI Taxonomy" id="1266666"/>
    <lineage>
        <taxon>Eukaryota</taxon>
        <taxon>Fungi</taxon>
        <taxon>Dikarya</taxon>
        <taxon>Ascomycota</taxon>
        <taxon>Saccharomycotina</taxon>
        <taxon>Saccharomycetes</taxon>
        <taxon>Saccharomycetales</taxon>
        <taxon>Saccharomycetaceae</taxon>
        <taxon>Lachancea</taxon>
    </lineage>
</organism>
<dbReference type="PROSITE" id="PS50082">
    <property type="entry name" value="WD_REPEATS_2"/>
    <property type="match status" value="3"/>
</dbReference>
<dbReference type="InterPro" id="IPR019775">
    <property type="entry name" value="WD40_repeat_CS"/>
</dbReference>
<sequence length="429" mass="48270">MNKTHLQWRLGKLSSLQFYDWALQNEIDKLKEAKAIVYSYRKSSIAIGITSLALDPSGQFLLSTGEDGSVGLWALDESRNEDQLVNKRIQFAPGKSRDVGRDIDYHSKTHVVARRTAFQTGRNGQESRKFYASVQPSIRNALRDPQEASHTFSITRVQWYPADNGLFFTGSNDQKVNIWDTNAFQVVSSLDLAHRVSQLDAHGDLIAVATEDSHPRLIDLKSMSATISLGVKRTEMRHGINTAKFSRSESSGPQLLATGDNDGNVRVWDLRMSNRALCDLTEPDTMGKAHARCCNDICWNPSGTLELVTTGNDGKCKMWSLDGSKSYLLRQLGATDLMANRFRRRTSHYLMWEGSYVFCNSDHGEIVVYQSHSGRQWHSFQYPLGVSKDRLATPRFQSMAIQTRLANTVGVRLVLGTDNTHGKMLEYRV</sequence>
<evidence type="ECO:0000313" key="7">
    <source>
        <dbReference type="Proteomes" id="UP000189911"/>
    </source>
</evidence>
<dbReference type="GO" id="GO:0043161">
    <property type="term" value="P:proteasome-mediated ubiquitin-dependent protein catabolic process"/>
    <property type="evidence" value="ECO:0007669"/>
    <property type="project" value="TreeGrafter"/>
</dbReference>
<dbReference type="GO" id="GO:0000109">
    <property type="term" value="C:nucleotide-excision repair complex"/>
    <property type="evidence" value="ECO:0007669"/>
    <property type="project" value="TreeGrafter"/>
</dbReference>
<evidence type="ECO:0000256" key="2">
    <source>
        <dbReference type="ARBA" id="ARBA00022737"/>
    </source>
</evidence>
<feature type="repeat" description="WD" evidence="5">
    <location>
        <begin position="254"/>
        <end position="271"/>
    </location>
</feature>
<dbReference type="InterPro" id="IPR015943">
    <property type="entry name" value="WD40/YVTN_repeat-like_dom_sf"/>
</dbReference>
<dbReference type="GO" id="GO:0000209">
    <property type="term" value="P:protein polyubiquitination"/>
    <property type="evidence" value="ECO:0007669"/>
    <property type="project" value="TreeGrafter"/>
</dbReference>
<keyword evidence="7" id="KW-1185">Reference proteome</keyword>
<dbReference type="Proteomes" id="UP000189911">
    <property type="component" value="Chromosome A"/>
</dbReference>
<dbReference type="Pfam" id="PF00400">
    <property type="entry name" value="WD40"/>
    <property type="match status" value="4"/>
</dbReference>
<dbReference type="InterPro" id="IPR020472">
    <property type="entry name" value="WD40_PAC1"/>
</dbReference>
<evidence type="ECO:0000313" key="6">
    <source>
        <dbReference type="EMBL" id="SCU78590.1"/>
    </source>
</evidence>
<dbReference type="GO" id="GO:0006283">
    <property type="term" value="P:transcription-coupled nucleotide-excision repair"/>
    <property type="evidence" value="ECO:0007669"/>
    <property type="project" value="InterPro"/>
</dbReference>
<keyword evidence="4" id="KW-0234">DNA repair</keyword>
<protein>
    <submittedName>
        <fullName evidence="6">LANO_0A03400g1_1</fullName>
    </submittedName>
</protein>
<dbReference type="EMBL" id="LT598449">
    <property type="protein sequence ID" value="SCU78590.1"/>
    <property type="molecule type" value="Genomic_DNA"/>
</dbReference>
<evidence type="ECO:0000256" key="4">
    <source>
        <dbReference type="ARBA" id="ARBA00023204"/>
    </source>
</evidence>
<feature type="repeat" description="WD" evidence="5">
    <location>
        <begin position="147"/>
        <end position="189"/>
    </location>
</feature>
<dbReference type="InterPro" id="IPR036322">
    <property type="entry name" value="WD40_repeat_dom_sf"/>
</dbReference>
<dbReference type="Gene3D" id="2.130.10.10">
    <property type="entry name" value="YVTN repeat-like/Quinoprotein amine dehydrogenase"/>
    <property type="match status" value="1"/>
</dbReference>
<dbReference type="SMART" id="SM00320">
    <property type="entry name" value="WD40"/>
    <property type="match status" value="5"/>
</dbReference>
<dbReference type="OrthoDB" id="361494at2759"/>
<gene>
    <name evidence="6" type="ORF">LANO_0A03400G</name>
</gene>
<keyword evidence="3" id="KW-0227">DNA damage</keyword>
<keyword evidence="2" id="KW-0677">Repeat</keyword>
<evidence type="ECO:0000256" key="5">
    <source>
        <dbReference type="PROSITE-ProRule" id="PRU00221"/>
    </source>
</evidence>
<dbReference type="PROSITE" id="PS00678">
    <property type="entry name" value="WD_REPEATS_1"/>
    <property type="match status" value="1"/>
</dbReference>